<evidence type="ECO:0000256" key="1">
    <source>
        <dbReference type="SAM" id="MobiDB-lite"/>
    </source>
</evidence>
<dbReference type="SUPFAM" id="SSF49482">
    <property type="entry name" value="Aromatic compound dioxygenase"/>
    <property type="match status" value="1"/>
</dbReference>
<dbReference type="InterPro" id="IPR015889">
    <property type="entry name" value="Intradiol_dOase_core"/>
</dbReference>
<gene>
    <name evidence="2" type="ORF">Rhe02_50670</name>
</gene>
<dbReference type="Gene3D" id="2.60.130.10">
    <property type="entry name" value="Aromatic compound dioxygenase"/>
    <property type="match status" value="1"/>
</dbReference>
<dbReference type="RefSeq" id="WP_203910803.1">
    <property type="nucleotide sequence ID" value="NZ_BONY01000032.1"/>
</dbReference>
<dbReference type="InterPro" id="IPR006311">
    <property type="entry name" value="TAT_signal"/>
</dbReference>
<dbReference type="EMBL" id="BONY01000032">
    <property type="protein sequence ID" value="GIH07000.1"/>
    <property type="molecule type" value="Genomic_DNA"/>
</dbReference>
<keyword evidence="2" id="KW-0223">Dioxygenase</keyword>
<name>A0A8J3VHY5_9ACTN</name>
<dbReference type="PANTHER" id="PTHR34315:SF1">
    <property type="entry name" value="INTRADIOL RING-CLEAVAGE DIOXYGENASES DOMAIN-CONTAINING PROTEIN-RELATED"/>
    <property type="match status" value="1"/>
</dbReference>
<keyword evidence="2" id="KW-0560">Oxidoreductase</keyword>
<dbReference type="AlphaFoldDB" id="A0A8J3VHY5"/>
<comment type="caution">
    <text evidence="2">The sequence shown here is derived from an EMBL/GenBank/DDBJ whole genome shotgun (WGS) entry which is preliminary data.</text>
</comment>
<sequence>MEHDHEGQRVSRRTLVRGLSLLSLGGVLAACAKETEGTPTATAPATGTTGSDLFAGLAACALTLETTQGPYYFDADKVRSDIREDRAGKRLRVAIKVQDSETCAPVPNAVVEIWHCDADGLYSGAEAQSTGGGGGPGGGAPPGGGGPGGTPPSGGPGPGGGNGGIADLVPTDDKRYLRGAQVTNGEGVVEFTTVWPGWYRGRTVHIHAMVHVSNNRVLTTQMMFDEALNTKVFADKPYSAHTGRDTFNNNDSIFKDSMLAKVTEDGDGYLSAMVFGADSDKDGA</sequence>
<reference evidence="2" key="1">
    <citation type="submission" date="2021-01" db="EMBL/GenBank/DDBJ databases">
        <title>Whole genome shotgun sequence of Rhizocola hellebori NBRC 109834.</title>
        <authorList>
            <person name="Komaki H."/>
            <person name="Tamura T."/>
        </authorList>
    </citation>
    <scope>NUCLEOTIDE SEQUENCE</scope>
    <source>
        <strain evidence="2">NBRC 109834</strain>
    </source>
</reference>
<evidence type="ECO:0000313" key="2">
    <source>
        <dbReference type="EMBL" id="GIH07000.1"/>
    </source>
</evidence>
<organism evidence="2 3">
    <name type="scientific">Rhizocola hellebori</name>
    <dbReference type="NCBI Taxonomy" id="1392758"/>
    <lineage>
        <taxon>Bacteria</taxon>
        <taxon>Bacillati</taxon>
        <taxon>Actinomycetota</taxon>
        <taxon>Actinomycetes</taxon>
        <taxon>Micromonosporales</taxon>
        <taxon>Micromonosporaceae</taxon>
        <taxon>Rhizocola</taxon>
    </lineage>
</organism>
<feature type="region of interest" description="Disordered" evidence="1">
    <location>
        <begin position="125"/>
        <end position="170"/>
    </location>
</feature>
<keyword evidence="3" id="KW-1185">Reference proteome</keyword>
<evidence type="ECO:0000313" key="3">
    <source>
        <dbReference type="Proteomes" id="UP000612899"/>
    </source>
</evidence>
<dbReference type="GO" id="GO:0008199">
    <property type="term" value="F:ferric iron binding"/>
    <property type="evidence" value="ECO:0007669"/>
    <property type="project" value="InterPro"/>
</dbReference>
<dbReference type="PANTHER" id="PTHR34315">
    <property type="match status" value="1"/>
</dbReference>
<dbReference type="Proteomes" id="UP000612899">
    <property type="component" value="Unassembled WGS sequence"/>
</dbReference>
<protein>
    <submittedName>
        <fullName evidence="2">Protocatechuate dioxygenase</fullName>
    </submittedName>
</protein>
<dbReference type="PROSITE" id="PS51318">
    <property type="entry name" value="TAT"/>
    <property type="match status" value="1"/>
</dbReference>
<feature type="compositionally biased region" description="Gly residues" evidence="1">
    <location>
        <begin position="130"/>
        <end position="148"/>
    </location>
</feature>
<proteinExistence type="predicted"/>
<accession>A0A8J3VHY5</accession>
<dbReference type="CDD" id="cd03457">
    <property type="entry name" value="intradiol_dioxygenase_like"/>
    <property type="match status" value="1"/>
</dbReference>
<dbReference type="GO" id="GO:0016702">
    <property type="term" value="F:oxidoreductase activity, acting on single donors with incorporation of molecular oxygen, incorporation of two atoms of oxygen"/>
    <property type="evidence" value="ECO:0007669"/>
    <property type="project" value="InterPro"/>
</dbReference>